<comment type="similarity">
    <text evidence="1">Belongs to the site-specific recombinase resolvase family.</text>
</comment>
<evidence type="ECO:0000259" key="6">
    <source>
        <dbReference type="PROSITE" id="PS51736"/>
    </source>
</evidence>
<evidence type="ECO:0000256" key="5">
    <source>
        <dbReference type="PIRSR" id="PIRSR606118-50"/>
    </source>
</evidence>
<dbReference type="Gene3D" id="3.40.50.1390">
    <property type="entry name" value="Resolvase, N-terminal catalytic domain"/>
    <property type="match status" value="1"/>
</dbReference>
<feature type="active site" description="O-(5'-phospho-DNA)-serine intermediate" evidence="5">
    <location>
        <position position="17"/>
    </location>
</feature>
<dbReference type="PROSITE" id="PS00398">
    <property type="entry name" value="RECOMBINASES_2"/>
    <property type="match status" value="1"/>
</dbReference>
<dbReference type="CDD" id="cd03768">
    <property type="entry name" value="SR_ResInv"/>
    <property type="match status" value="1"/>
</dbReference>
<dbReference type="SMART" id="SM00857">
    <property type="entry name" value="Resolvase"/>
    <property type="match status" value="1"/>
</dbReference>
<dbReference type="FunFam" id="3.40.50.1390:FF:000001">
    <property type="entry name" value="DNA recombinase"/>
    <property type="match status" value="1"/>
</dbReference>
<keyword evidence="2" id="KW-0229">DNA integration</keyword>
<dbReference type="Pfam" id="PF00239">
    <property type="entry name" value="Resolvase"/>
    <property type="match status" value="1"/>
</dbReference>
<dbReference type="PROSITE" id="PS51736">
    <property type="entry name" value="RECOMBINASES_3"/>
    <property type="match status" value="1"/>
</dbReference>
<dbReference type="PANTHER" id="PTHR30461:SF2">
    <property type="entry name" value="SERINE RECOMBINASE PINE-RELATED"/>
    <property type="match status" value="1"/>
</dbReference>
<evidence type="ECO:0000256" key="1">
    <source>
        <dbReference type="ARBA" id="ARBA00009913"/>
    </source>
</evidence>
<dbReference type="GO" id="GO:0000150">
    <property type="term" value="F:DNA strand exchange activity"/>
    <property type="evidence" value="ECO:0007669"/>
    <property type="project" value="InterPro"/>
</dbReference>
<comment type="caution">
    <text evidence="7">The sequence shown here is derived from an EMBL/GenBank/DDBJ whole genome shotgun (WGS) entry which is preliminary data.</text>
</comment>
<dbReference type="RefSeq" id="WP_121483945.1">
    <property type="nucleotide sequence ID" value="NZ_QQXL01000001.1"/>
</dbReference>
<keyword evidence="4" id="KW-0233">DNA recombination</keyword>
<feature type="domain" description="Resolvase/invertase-type recombinase catalytic" evidence="6">
    <location>
        <begin position="9"/>
        <end position="142"/>
    </location>
</feature>
<evidence type="ECO:0000256" key="4">
    <source>
        <dbReference type="ARBA" id="ARBA00023172"/>
    </source>
</evidence>
<sequence length="195" mass="20553">MNVSTGSGHLIGHAQVSTVAPDAAAQIDALQGVGCVRVFTDHATGTDRNRPQLAAALDHLNAGDTLVVWRLDRLGRSMTDLLAIVTGLGERGVDLMSVTEAIDTSTPAGRLVFHLAGAFSQFERDLIRDRTVAGPEAARSRGRVGGRPPALGENDVEAMHTTLAAGMNQRAVARTLKVAPATVDRALLRTQECLT</sequence>
<evidence type="ECO:0000313" key="7">
    <source>
        <dbReference type="EMBL" id="RKW71682.1"/>
    </source>
</evidence>
<proteinExistence type="inferred from homology"/>
<dbReference type="InterPro" id="IPR050639">
    <property type="entry name" value="SSR_resolvase"/>
</dbReference>
<dbReference type="InterPro" id="IPR036162">
    <property type="entry name" value="Resolvase-like_N_sf"/>
</dbReference>
<reference evidence="7 8" key="1">
    <citation type="submission" date="2018-07" db="EMBL/GenBank/DDBJ databases">
        <title>Arthrobacter sp. nov., isolated from raw cow's milk with high bacterial count.</title>
        <authorList>
            <person name="Hahne J."/>
            <person name="Isele D."/>
            <person name="Lipski A."/>
        </authorList>
    </citation>
    <scope>NUCLEOTIDE SEQUENCE [LARGE SCALE GENOMIC DNA]</scope>
    <source>
        <strain evidence="7 8">JZ R-183</strain>
    </source>
</reference>
<evidence type="ECO:0000256" key="2">
    <source>
        <dbReference type="ARBA" id="ARBA00022908"/>
    </source>
</evidence>
<dbReference type="Pfam" id="PF02796">
    <property type="entry name" value="HTH_7"/>
    <property type="match status" value="1"/>
</dbReference>
<dbReference type="GO" id="GO:0003677">
    <property type="term" value="F:DNA binding"/>
    <property type="evidence" value="ECO:0007669"/>
    <property type="project" value="UniProtKB-KW"/>
</dbReference>
<name>A0A496PMB8_9MICC</name>
<evidence type="ECO:0000256" key="3">
    <source>
        <dbReference type="ARBA" id="ARBA00023125"/>
    </source>
</evidence>
<evidence type="ECO:0000313" key="8">
    <source>
        <dbReference type="Proteomes" id="UP000273119"/>
    </source>
</evidence>
<dbReference type="AlphaFoldDB" id="A0A496PMB8"/>
<dbReference type="Proteomes" id="UP000273119">
    <property type="component" value="Unassembled WGS sequence"/>
</dbReference>
<dbReference type="PANTHER" id="PTHR30461">
    <property type="entry name" value="DNA-INVERTASE FROM LAMBDOID PROPHAGE"/>
    <property type="match status" value="1"/>
</dbReference>
<dbReference type="SUPFAM" id="SSF53041">
    <property type="entry name" value="Resolvase-like"/>
    <property type="match status" value="1"/>
</dbReference>
<keyword evidence="8" id="KW-1185">Reference proteome</keyword>
<dbReference type="InterPro" id="IPR006120">
    <property type="entry name" value="Resolvase_HTH_dom"/>
</dbReference>
<organism evidence="7 8">
    <name type="scientific">Galactobacter caseinivorans</name>
    <dbReference type="NCBI Taxonomy" id="2676123"/>
    <lineage>
        <taxon>Bacteria</taxon>
        <taxon>Bacillati</taxon>
        <taxon>Actinomycetota</taxon>
        <taxon>Actinomycetes</taxon>
        <taxon>Micrococcales</taxon>
        <taxon>Micrococcaceae</taxon>
        <taxon>Galactobacter</taxon>
    </lineage>
</organism>
<dbReference type="Gene3D" id="1.10.10.60">
    <property type="entry name" value="Homeodomain-like"/>
    <property type="match status" value="1"/>
</dbReference>
<dbReference type="SUPFAM" id="SSF46689">
    <property type="entry name" value="Homeodomain-like"/>
    <property type="match status" value="1"/>
</dbReference>
<dbReference type="EMBL" id="QQXL01000001">
    <property type="protein sequence ID" value="RKW71682.1"/>
    <property type="molecule type" value="Genomic_DNA"/>
</dbReference>
<keyword evidence="3" id="KW-0238">DNA-binding</keyword>
<accession>A0A496PMB8</accession>
<dbReference type="InterPro" id="IPR009057">
    <property type="entry name" value="Homeodomain-like_sf"/>
</dbReference>
<gene>
    <name evidence="7" type="ORF">DWQ67_02285</name>
</gene>
<protein>
    <submittedName>
        <fullName evidence="7">Recombinase family protein</fullName>
    </submittedName>
</protein>
<dbReference type="InterPro" id="IPR006119">
    <property type="entry name" value="Resolv_N"/>
</dbReference>
<dbReference type="InterPro" id="IPR006118">
    <property type="entry name" value="Recombinase_CS"/>
</dbReference>
<dbReference type="GO" id="GO:0015074">
    <property type="term" value="P:DNA integration"/>
    <property type="evidence" value="ECO:0007669"/>
    <property type="project" value="UniProtKB-KW"/>
</dbReference>